<sequence>MTYRATPNSSTGASPAELLMGRKIRTTLPTLQDNLTPGWPDMDTIKQADATAKQKQAYFYNRRNGVRSLPPLNPGDTVLTKLEGQKLWAMPAVVQSASSTPRSYVVETAQGERYRRNRRHLLVTPSRATPEKVCPVDHPQTEDSNNNKEFPASVTLKTSGSIVTRSGRLTLPPQTLTSAVKLEYGGELGRREAHQQKQERPECRREEDPERTHHEPTPKAGQSASVATAGFRAPVSDALSPHTTSDPRKVLRRTVSEPTLKCKLKKMIGARPNPLRRKISAPPAVRFRSDTGSDSPCSSSSRSVSESSSCDSLLSDSVLSLTNETPGLLVSPKHSTKPNITMGLPAQAGPPSLAHFSPLYVPLDVGTALSQRLQPVLVLDQSTGILHHQFVALPDLSSVPVAPQRPLPAVRGSHRPLKRTRSEPTPCTPSPLLLAPGPHPHARLLLPPGPHPHAPLLLPPPPCHAQNLWTRPGLDRFKSNAPLSKIPSEDSDLEESRSSLGPGSDPGLVWVCGQSRKPSVDSVYGSESNASSRESLSEAPPNGSQRFQRPLVHLPLMRTQSSPASTGTAPAPTPLRFTTGLVYDSQMQRHDCRCGDSSRHPENPERIRSIWERLNQSGLRELCEMVPSRKATLKELKSVHSRNYVLVFGSDALEQLQLDQRKLAEYLSRMVLELPCGGFGVDIDTIWSERHTATASRVAAGCVTDLALKVAQGELKNGFCCGQTSRTPRHATLSSRLLLL</sequence>
<accession>A0AAW0NSQ4</accession>
<feature type="compositionally biased region" description="Low complexity" evidence="1">
    <location>
        <begin position="526"/>
        <end position="538"/>
    </location>
</feature>
<reference evidence="4" key="1">
    <citation type="submission" date="2024-04" db="EMBL/GenBank/DDBJ databases">
        <title>Salinicola lusitanus LLJ914,a marine bacterium isolated from the Okinawa Trough.</title>
        <authorList>
            <person name="Li J."/>
        </authorList>
    </citation>
    <scope>NUCLEOTIDE SEQUENCE [LARGE SCALE GENOMIC DNA]</scope>
</reference>
<comment type="caution">
    <text evidence="3">The sequence shown here is derived from an EMBL/GenBank/DDBJ whole genome shotgun (WGS) entry which is preliminary data.</text>
</comment>
<dbReference type="Pfam" id="PF00850">
    <property type="entry name" value="Hist_deacetyl"/>
    <property type="match status" value="1"/>
</dbReference>
<feature type="region of interest" description="Disordered" evidence="1">
    <location>
        <begin position="186"/>
        <end position="309"/>
    </location>
</feature>
<dbReference type="AlphaFoldDB" id="A0AAW0NSQ4"/>
<evidence type="ECO:0000259" key="2">
    <source>
        <dbReference type="Pfam" id="PF00850"/>
    </source>
</evidence>
<dbReference type="GO" id="GO:0004407">
    <property type="term" value="F:histone deacetylase activity"/>
    <property type="evidence" value="ECO:0007669"/>
    <property type="project" value="TreeGrafter"/>
</dbReference>
<evidence type="ECO:0000313" key="3">
    <source>
        <dbReference type="EMBL" id="KAK7906802.1"/>
    </source>
</evidence>
<dbReference type="EMBL" id="JBBPFD010000011">
    <property type="protein sequence ID" value="KAK7906802.1"/>
    <property type="molecule type" value="Genomic_DNA"/>
</dbReference>
<evidence type="ECO:0000313" key="4">
    <source>
        <dbReference type="Proteomes" id="UP001460270"/>
    </source>
</evidence>
<dbReference type="PANTHER" id="PTHR10625">
    <property type="entry name" value="HISTONE DEACETYLASE HDAC1-RELATED"/>
    <property type="match status" value="1"/>
</dbReference>
<dbReference type="InterPro" id="IPR023801">
    <property type="entry name" value="His_deacetylse_dom"/>
</dbReference>
<keyword evidence="4" id="KW-1185">Reference proteome</keyword>
<dbReference type="SUPFAM" id="SSF52768">
    <property type="entry name" value="Arginase/deacetylase"/>
    <property type="match status" value="1"/>
</dbReference>
<gene>
    <name evidence="3" type="ORF">WMY93_015414</name>
</gene>
<protein>
    <recommendedName>
        <fullName evidence="2">Histone deacetylase domain-containing protein</fullName>
    </recommendedName>
</protein>
<feature type="domain" description="Histone deacetylase" evidence="2">
    <location>
        <begin position="600"/>
        <end position="730"/>
    </location>
</feature>
<dbReference type="PANTHER" id="PTHR10625:SF42">
    <property type="entry name" value="HISTONE DEACETYLASE 7"/>
    <property type="match status" value="1"/>
</dbReference>
<dbReference type="GO" id="GO:0000118">
    <property type="term" value="C:histone deacetylase complex"/>
    <property type="evidence" value="ECO:0007669"/>
    <property type="project" value="TreeGrafter"/>
</dbReference>
<feature type="compositionally biased region" description="Basic and acidic residues" evidence="1">
    <location>
        <begin position="188"/>
        <end position="217"/>
    </location>
</feature>
<dbReference type="InterPro" id="IPR023696">
    <property type="entry name" value="Ureohydrolase_dom_sf"/>
</dbReference>
<dbReference type="Proteomes" id="UP001460270">
    <property type="component" value="Unassembled WGS sequence"/>
</dbReference>
<feature type="region of interest" description="Disordered" evidence="1">
    <location>
        <begin position="405"/>
        <end position="430"/>
    </location>
</feature>
<organism evidence="3 4">
    <name type="scientific">Mugilogobius chulae</name>
    <name type="common">yellowstripe goby</name>
    <dbReference type="NCBI Taxonomy" id="88201"/>
    <lineage>
        <taxon>Eukaryota</taxon>
        <taxon>Metazoa</taxon>
        <taxon>Chordata</taxon>
        <taxon>Craniata</taxon>
        <taxon>Vertebrata</taxon>
        <taxon>Euteleostomi</taxon>
        <taxon>Actinopterygii</taxon>
        <taxon>Neopterygii</taxon>
        <taxon>Teleostei</taxon>
        <taxon>Neoteleostei</taxon>
        <taxon>Acanthomorphata</taxon>
        <taxon>Gobiaria</taxon>
        <taxon>Gobiiformes</taxon>
        <taxon>Gobioidei</taxon>
        <taxon>Gobiidae</taxon>
        <taxon>Gobionellinae</taxon>
        <taxon>Mugilogobius</taxon>
    </lineage>
</organism>
<feature type="compositionally biased region" description="Basic residues" evidence="1">
    <location>
        <begin position="262"/>
        <end position="279"/>
    </location>
</feature>
<dbReference type="GO" id="GO:0040029">
    <property type="term" value="P:epigenetic regulation of gene expression"/>
    <property type="evidence" value="ECO:0007669"/>
    <property type="project" value="TreeGrafter"/>
</dbReference>
<proteinExistence type="predicted"/>
<name>A0AAW0NSQ4_9GOBI</name>
<feature type="region of interest" description="Disordered" evidence="1">
    <location>
        <begin position="480"/>
        <end position="547"/>
    </location>
</feature>
<feature type="compositionally biased region" description="Low complexity" evidence="1">
    <location>
        <begin position="290"/>
        <end position="309"/>
    </location>
</feature>
<dbReference type="Gene3D" id="3.40.800.20">
    <property type="entry name" value="Histone deacetylase domain"/>
    <property type="match status" value="1"/>
</dbReference>
<evidence type="ECO:0000256" key="1">
    <source>
        <dbReference type="SAM" id="MobiDB-lite"/>
    </source>
</evidence>
<feature type="region of interest" description="Disordered" evidence="1">
    <location>
        <begin position="128"/>
        <end position="153"/>
    </location>
</feature>
<dbReference type="InterPro" id="IPR037138">
    <property type="entry name" value="His_deacetylse_dom_sf"/>
</dbReference>